<reference evidence="3" key="1">
    <citation type="submission" date="2022-03" db="EMBL/GenBank/DDBJ databases">
        <title>Brevibacterium spongiae sp. nov., isolated from marine sponge.</title>
        <authorList>
            <person name="Li Z."/>
            <person name="Zhang M."/>
        </authorList>
    </citation>
    <scope>NUCLEOTIDE SEQUENCE</scope>
    <source>
        <strain evidence="3">WHS-Z9</strain>
    </source>
</reference>
<feature type="region of interest" description="Disordered" evidence="1">
    <location>
        <begin position="27"/>
        <end position="108"/>
    </location>
</feature>
<evidence type="ECO:0000313" key="3">
    <source>
        <dbReference type="EMBL" id="UVI37162.1"/>
    </source>
</evidence>
<evidence type="ECO:0000256" key="2">
    <source>
        <dbReference type="SAM" id="SignalP"/>
    </source>
</evidence>
<evidence type="ECO:0000256" key="1">
    <source>
        <dbReference type="SAM" id="MobiDB-lite"/>
    </source>
</evidence>
<sequence>MTSIRRSTWMPRLLTAAAGTALALSLAACGGSGGDKPADDQKSEAAQSTEDESSSGGGFGGGAATTPAASEPAESEPTDTKSTDPYADAAKTTNWASDDGMKIDKKGNGTVPASSIEADLVDLFENKLEMKVKKAECAGDMELQEWYGFKTCNVTVEDKDRTKGEWTYYGTVKIVDHKEKMVKYELKFPGIDKEDFDFKD</sequence>
<feature type="chain" id="PRO_5045189468" description="Lipoprotein" evidence="2">
    <location>
        <begin position="24"/>
        <end position="200"/>
    </location>
</feature>
<dbReference type="RefSeq" id="WP_265419719.1">
    <property type="nucleotide sequence ID" value="NZ_CP093443.1"/>
</dbReference>
<dbReference type="EMBL" id="CP093443">
    <property type="protein sequence ID" value="UVI37162.1"/>
    <property type="molecule type" value="Genomic_DNA"/>
</dbReference>
<protein>
    <recommendedName>
        <fullName evidence="5">Lipoprotein</fullName>
    </recommendedName>
</protein>
<accession>A0ABY5SRN3</accession>
<keyword evidence="2" id="KW-0732">Signal</keyword>
<dbReference type="PROSITE" id="PS51257">
    <property type="entry name" value="PROKAR_LIPOPROTEIN"/>
    <property type="match status" value="1"/>
</dbReference>
<proteinExistence type="predicted"/>
<feature type="signal peptide" evidence="2">
    <location>
        <begin position="1"/>
        <end position="23"/>
    </location>
</feature>
<organism evidence="3 4">
    <name type="scientific">Brevibacterium spongiae</name>
    <dbReference type="NCBI Taxonomy" id="2909672"/>
    <lineage>
        <taxon>Bacteria</taxon>
        <taxon>Bacillati</taxon>
        <taxon>Actinomycetota</taxon>
        <taxon>Actinomycetes</taxon>
        <taxon>Micrococcales</taxon>
        <taxon>Brevibacteriaceae</taxon>
        <taxon>Brevibacterium</taxon>
    </lineage>
</organism>
<evidence type="ECO:0008006" key="5">
    <source>
        <dbReference type="Google" id="ProtNLM"/>
    </source>
</evidence>
<keyword evidence="4" id="KW-1185">Reference proteome</keyword>
<dbReference type="Proteomes" id="UP001064879">
    <property type="component" value="Chromosome"/>
</dbReference>
<name>A0ABY5SRN3_9MICO</name>
<evidence type="ECO:0000313" key="4">
    <source>
        <dbReference type="Proteomes" id="UP001064879"/>
    </source>
</evidence>
<gene>
    <name evidence="3" type="ORF">L1F31_05785</name>
</gene>